<protein>
    <recommendedName>
        <fullName evidence="4">Bacterial Ig domain-containing protein</fullName>
    </recommendedName>
</protein>
<feature type="transmembrane region" description="Helical" evidence="2">
    <location>
        <begin position="427"/>
        <end position="448"/>
    </location>
</feature>
<dbReference type="AlphaFoldDB" id="A0A7C1FIC9"/>
<dbReference type="InterPro" id="IPR013783">
    <property type="entry name" value="Ig-like_fold"/>
</dbReference>
<keyword evidence="2" id="KW-0472">Membrane</keyword>
<evidence type="ECO:0000256" key="2">
    <source>
        <dbReference type="SAM" id="Phobius"/>
    </source>
</evidence>
<evidence type="ECO:0000256" key="1">
    <source>
        <dbReference type="SAM" id="MobiDB-lite"/>
    </source>
</evidence>
<name>A0A7C1FIC9_9CHLR</name>
<dbReference type="Gene3D" id="2.60.40.10">
    <property type="entry name" value="Immunoglobulins"/>
    <property type="match status" value="1"/>
</dbReference>
<feature type="region of interest" description="Disordered" evidence="1">
    <location>
        <begin position="256"/>
        <end position="289"/>
    </location>
</feature>
<sequence>MAHGRSPSSQRLLDRTKYIVLLAIAVIVIILLAVRSCQPQPLAVTPTPDATPVPLLTAEATLTQPVVISPVTGSTVVAGTVDVRGEAPRSYSIRIRNSTGDLLAAAPVDAEGRWATSVQIEEPGEVTLIVELVDAAGTPLATAEPITLSVAVPSVAVRAPSLDPALFDAAITAGTVELRGSGEPGTKVEILVDGVPVAEASVDDRGAWSTTVQVNAPGVYAVGLQAFDAAGAVIATATPAVLSIAPPAQAVVPVPPTPTPSETATATITPTNTATPTSTPTATPTATAAPPQVEVPVLERGGPTLLRGRGTPGDIVRVLVNGVIAAATFVDAQGRWQVEVNLPERGEVELRAENVTLLGEVRAAAAPLRLVIPTPTPTSTPTATATPTPVIAQETALPGEELLSRTEVSQTEVAEALDRLPPTGINFGGYPVQIAIVAVLGVLTLLILNDRHKGRIK</sequence>
<dbReference type="NCBIfam" id="NF033510">
    <property type="entry name" value="Ca_tandemer"/>
    <property type="match status" value="1"/>
</dbReference>
<feature type="compositionally biased region" description="Low complexity" evidence="1">
    <location>
        <begin position="260"/>
        <end position="289"/>
    </location>
</feature>
<proteinExistence type="predicted"/>
<evidence type="ECO:0008006" key="4">
    <source>
        <dbReference type="Google" id="ProtNLM"/>
    </source>
</evidence>
<comment type="caution">
    <text evidence="3">The sequence shown here is derived from an EMBL/GenBank/DDBJ whole genome shotgun (WGS) entry which is preliminary data.</text>
</comment>
<reference evidence="3" key="1">
    <citation type="journal article" date="2020" name="mSystems">
        <title>Genome- and Community-Level Interaction Insights into Carbon Utilization and Element Cycling Functions of Hydrothermarchaeota in Hydrothermal Sediment.</title>
        <authorList>
            <person name="Zhou Z."/>
            <person name="Liu Y."/>
            <person name="Xu W."/>
            <person name="Pan J."/>
            <person name="Luo Z.H."/>
            <person name="Li M."/>
        </authorList>
    </citation>
    <scope>NUCLEOTIDE SEQUENCE [LARGE SCALE GENOMIC DNA]</scope>
    <source>
        <strain evidence="3">SpSt-289</strain>
    </source>
</reference>
<keyword evidence="2" id="KW-0812">Transmembrane</keyword>
<keyword evidence="2" id="KW-1133">Transmembrane helix</keyword>
<dbReference type="EMBL" id="DSMG01000077">
    <property type="protein sequence ID" value="HDX31254.1"/>
    <property type="molecule type" value="Genomic_DNA"/>
</dbReference>
<organism evidence="3">
    <name type="scientific">Caldilinea aerophila</name>
    <dbReference type="NCBI Taxonomy" id="133453"/>
    <lineage>
        <taxon>Bacteria</taxon>
        <taxon>Bacillati</taxon>
        <taxon>Chloroflexota</taxon>
        <taxon>Caldilineae</taxon>
        <taxon>Caldilineales</taxon>
        <taxon>Caldilineaceae</taxon>
        <taxon>Caldilinea</taxon>
    </lineage>
</organism>
<evidence type="ECO:0000313" key="3">
    <source>
        <dbReference type="EMBL" id="HDX31254.1"/>
    </source>
</evidence>
<gene>
    <name evidence="3" type="ORF">ENQ20_07130</name>
</gene>
<feature type="transmembrane region" description="Helical" evidence="2">
    <location>
        <begin position="18"/>
        <end position="34"/>
    </location>
</feature>
<accession>A0A7C1FIC9</accession>